<dbReference type="PROSITE" id="PS00108">
    <property type="entry name" value="PROTEIN_KINASE_ST"/>
    <property type="match status" value="1"/>
</dbReference>
<feature type="binding site" evidence="9">
    <location>
        <position position="91"/>
    </location>
    <ligand>
        <name>ATP</name>
        <dbReference type="ChEBI" id="CHEBI:30616"/>
    </ligand>
</feature>
<dbReference type="InterPro" id="IPR036322">
    <property type="entry name" value="WD40_repeat_dom_sf"/>
</dbReference>
<dbReference type="InterPro" id="IPR050660">
    <property type="entry name" value="NEK_Ser/Thr_kinase"/>
</dbReference>
<dbReference type="CDD" id="cd14014">
    <property type="entry name" value="STKc_PknB_like"/>
    <property type="match status" value="1"/>
</dbReference>
<dbReference type="PANTHER" id="PTHR43671">
    <property type="entry name" value="SERINE/THREONINE-PROTEIN KINASE NEK"/>
    <property type="match status" value="1"/>
</dbReference>
<dbReference type="Gene3D" id="3.30.200.20">
    <property type="entry name" value="Phosphorylase Kinase, domain 1"/>
    <property type="match status" value="1"/>
</dbReference>
<dbReference type="OrthoDB" id="9788659at2"/>
<dbReference type="PROSITE" id="PS50294">
    <property type="entry name" value="WD_REPEATS_REGION"/>
    <property type="match status" value="1"/>
</dbReference>
<evidence type="ECO:0000259" key="11">
    <source>
        <dbReference type="PROSITE" id="PS50011"/>
    </source>
</evidence>
<dbReference type="PANTHER" id="PTHR43671:SF13">
    <property type="entry name" value="SERINE_THREONINE-PROTEIN KINASE NEK2"/>
    <property type="match status" value="1"/>
</dbReference>
<dbReference type="InterPro" id="IPR017441">
    <property type="entry name" value="Protein_kinase_ATP_BS"/>
</dbReference>
<keyword evidence="7 9" id="KW-0067">ATP-binding</keyword>
<keyword evidence="13" id="KW-1185">Reference proteome</keyword>
<keyword evidence="8" id="KW-0853">WD repeat</keyword>
<evidence type="ECO:0000256" key="7">
    <source>
        <dbReference type="ARBA" id="ARBA00022840"/>
    </source>
</evidence>
<keyword evidence="5 9" id="KW-0547">Nucleotide-binding</keyword>
<sequence>MNNWYIAKKNDKEIYGPFSASQIRQYLEQKKLQLDDFLSYDKQNWQKVREVFPPPDLKFQDYEILGELGRGGMGVVYKARHKSLNRYCAIKVLHSEDENSQKQFIKEAKAMARLDHPNIARIYDTGIHPMYFFAMEFIEGETLTKWMEYKPSTTRLLQIFRQICFAVEYAHKNKIIHRDLKPDNIMVKDDNVKVMDFGIARQLDTENTFYQTGEIVGTPHYIAPELLNGFKSDERSDIYALGVILYNLCTGRTPFEEGNMVQLLYVISTVDPPRPSEFRPRINKDLEVICMHCLQRNREARYQKVSLLRKEIERVLNNRPILTRPPSTLKKCVQWCYHHPLTSGLLMIIFVVIPLMTMWFLYKERQNKNELAVAHQQLQETLIKTHLETAKANITTKNYSNALMNAKKAYEISQRLEKKYYQNQIFFTLHTILPNAPRLEKEYRFVNFEKAMVSPRKQFFAGIYINEKKQPMFVCGKFDVQKRRYEFSDTLFAQKCRTYFIDIDETLQRAYFLDETKLHFYDFAKNEVVRLFDVDHEIEKIVHVPDGKKMIVDEGNTINIYSLPQKTLHFDIENVDGSFCVSRDGKFIAACVRNGIRIFDIDKKEESHLIVYMGHRFSDVAFGQQNRYLIAGNEFGKIFVCDLKRKKDFIFSQHKNKVTNIKFNNDLRIFASAGQDKNVMIWDASAKLISITKLPGVPFHLLFDRKDKLWVHSQSANGTLVQQWNISPYLHKKLMLNEKRKKLLFGVQKSHNVEMEKIFTRPLSISPKGNVVIQPFLIGSLVWDQDDRFRFVSAIRTISDLRFLRFSHDEEIVAKARNREVVFLNVGNFEITGSISFANNIKSIEFSQNRNTLFITDHREIFVYDYEKQSQVRYSIGNYGSLSSATPDPKDEWLAVGTSDGVVVLCRGDFMNQRPQVAFEEDLRSGEIINIKWHVSGKYFVCISREGVVTIFRLVENQWQKWKNYDVPQDIKNLSFSPDTKASYLAVFTEQDIIIFDLQRDFSGKIYDGYYKGNSANLFPDWSKIAIPSLNGNILIFDFPTDVFAEVRRK</sequence>
<dbReference type="FunFam" id="1.10.510.10:FF:000021">
    <property type="entry name" value="Serine/threonine protein kinase"/>
    <property type="match status" value="1"/>
</dbReference>
<evidence type="ECO:0000256" key="4">
    <source>
        <dbReference type="ARBA" id="ARBA00022679"/>
    </source>
</evidence>
<dbReference type="EC" id="2.7.11.1" evidence="2"/>
<name>A0A5S9F5N0_UABAM</name>
<dbReference type="SUPFAM" id="SSF56112">
    <property type="entry name" value="Protein kinase-like (PK-like)"/>
    <property type="match status" value="1"/>
</dbReference>
<dbReference type="Pfam" id="PF00069">
    <property type="entry name" value="Pkinase"/>
    <property type="match status" value="1"/>
</dbReference>
<evidence type="ECO:0000256" key="10">
    <source>
        <dbReference type="SAM" id="Phobius"/>
    </source>
</evidence>
<dbReference type="Proteomes" id="UP000326354">
    <property type="component" value="Chromosome"/>
</dbReference>
<feature type="domain" description="Protein kinase" evidence="11">
    <location>
        <begin position="62"/>
        <end position="322"/>
    </location>
</feature>
<dbReference type="InterPro" id="IPR015943">
    <property type="entry name" value="WD40/YVTN_repeat-like_dom_sf"/>
</dbReference>
<dbReference type="Pfam" id="PF00400">
    <property type="entry name" value="WD40"/>
    <property type="match status" value="1"/>
</dbReference>
<dbReference type="PROSITE" id="PS50082">
    <property type="entry name" value="WD_REPEATS_2"/>
    <property type="match status" value="1"/>
</dbReference>
<evidence type="ECO:0000256" key="1">
    <source>
        <dbReference type="ARBA" id="ARBA00010886"/>
    </source>
</evidence>
<organism evidence="12 13">
    <name type="scientific">Uabimicrobium amorphum</name>
    <dbReference type="NCBI Taxonomy" id="2596890"/>
    <lineage>
        <taxon>Bacteria</taxon>
        <taxon>Pseudomonadati</taxon>
        <taxon>Planctomycetota</taxon>
        <taxon>Candidatus Uabimicrobiia</taxon>
        <taxon>Candidatus Uabimicrobiales</taxon>
        <taxon>Candidatus Uabimicrobiaceae</taxon>
        <taxon>Candidatus Uabimicrobium</taxon>
    </lineage>
</organism>
<dbReference type="GO" id="GO:0005524">
    <property type="term" value="F:ATP binding"/>
    <property type="evidence" value="ECO:0007669"/>
    <property type="project" value="UniProtKB-UniRule"/>
</dbReference>
<comment type="similarity">
    <text evidence="1">Belongs to the protein kinase superfamily. NEK Ser/Thr protein kinase family. NIMA subfamily.</text>
</comment>
<gene>
    <name evidence="12" type="ORF">UABAM_04877</name>
</gene>
<evidence type="ECO:0000313" key="13">
    <source>
        <dbReference type="Proteomes" id="UP000326354"/>
    </source>
</evidence>
<keyword evidence="3" id="KW-0723">Serine/threonine-protein kinase</keyword>
<evidence type="ECO:0000256" key="8">
    <source>
        <dbReference type="PROSITE-ProRule" id="PRU00221"/>
    </source>
</evidence>
<proteinExistence type="inferred from homology"/>
<dbReference type="PROSITE" id="PS00107">
    <property type="entry name" value="PROTEIN_KINASE_ATP"/>
    <property type="match status" value="1"/>
</dbReference>
<dbReference type="PROSITE" id="PS50011">
    <property type="entry name" value="PROTEIN_KINASE_DOM"/>
    <property type="match status" value="1"/>
</dbReference>
<dbReference type="KEGG" id="uam:UABAM_04877"/>
<keyword evidence="6 12" id="KW-0418">Kinase</keyword>
<dbReference type="RefSeq" id="WP_151970547.1">
    <property type="nucleotide sequence ID" value="NZ_AP019860.1"/>
</dbReference>
<protein>
    <recommendedName>
        <fullName evidence="2">non-specific serine/threonine protein kinase</fullName>
        <ecNumber evidence="2">2.7.11.1</ecNumber>
    </recommendedName>
</protein>
<evidence type="ECO:0000313" key="12">
    <source>
        <dbReference type="EMBL" id="BBM86491.1"/>
    </source>
</evidence>
<dbReference type="SMART" id="SM00220">
    <property type="entry name" value="S_TKc"/>
    <property type="match status" value="1"/>
</dbReference>
<evidence type="ECO:0000256" key="2">
    <source>
        <dbReference type="ARBA" id="ARBA00012513"/>
    </source>
</evidence>
<feature type="transmembrane region" description="Helical" evidence="10">
    <location>
        <begin position="341"/>
        <end position="362"/>
    </location>
</feature>
<keyword evidence="10" id="KW-0812">Transmembrane</keyword>
<dbReference type="GO" id="GO:0004674">
    <property type="term" value="F:protein serine/threonine kinase activity"/>
    <property type="evidence" value="ECO:0007669"/>
    <property type="project" value="UniProtKB-KW"/>
</dbReference>
<dbReference type="SMART" id="SM00320">
    <property type="entry name" value="WD40"/>
    <property type="match status" value="6"/>
</dbReference>
<dbReference type="AlphaFoldDB" id="A0A5S9F5N0"/>
<dbReference type="InterPro" id="IPR000719">
    <property type="entry name" value="Prot_kinase_dom"/>
</dbReference>
<dbReference type="Gene3D" id="2.130.10.10">
    <property type="entry name" value="YVTN repeat-like/Quinoprotein amine dehydrogenase"/>
    <property type="match status" value="2"/>
</dbReference>
<dbReference type="EMBL" id="AP019860">
    <property type="protein sequence ID" value="BBM86491.1"/>
    <property type="molecule type" value="Genomic_DNA"/>
</dbReference>
<keyword evidence="10" id="KW-0472">Membrane</keyword>
<dbReference type="InterPro" id="IPR008271">
    <property type="entry name" value="Ser/Thr_kinase_AS"/>
</dbReference>
<evidence type="ECO:0000256" key="9">
    <source>
        <dbReference type="PROSITE-ProRule" id="PRU10141"/>
    </source>
</evidence>
<accession>A0A5S9F5N0</accession>
<evidence type="ECO:0000256" key="6">
    <source>
        <dbReference type="ARBA" id="ARBA00022777"/>
    </source>
</evidence>
<dbReference type="SUPFAM" id="SSF50978">
    <property type="entry name" value="WD40 repeat-like"/>
    <property type="match status" value="2"/>
</dbReference>
<dbReference type="InterPro" id="IPR011009">
    <property type="entry name" value="Kinase-like_dom_sf"/>
</dbReference>
<keyword evidence="4" id="KW-0808">Transferase</keyword>
<evidence type="ECO:0000256" key="5">
    <source>
        <dbReference type="ARBA" id="ARBA00022741"/>
    </source>
</evidence>
<keyword evidence="10" id="KW-1133">Transmembrane helix</keyword>
<reference evidence="12 13" key="1">
    <citation type="submission" date="2019-08" db="EMBL/GenBank/DDBJ databases">
        <title>Complete genome sequence of Candidatus Uab amorphum.</title>
        <authorList>
            <person name="Shiratori T."/>
            <person name="Suzuki S."/>
            <person name="Kakizawa Y."/>
            <person name="Ishida K."/>
        </authorList>
    </citation>
    <scope>NUCLEOTIDE SEQUENCE [LARGE SCALE GENOMIC DNA]</scope>
    <source>
        <strain evidence="12 13">SRT547</strain>
    </source>
</reference>
<dbReference type="InterPro" id="IPR001680">
    <property type="entry name" value="WD40_rpt"/>
</dbReference>
<feature type="repeat" description="WD" evidence="8">
    <location>
        <begin position="651"/>
        <end position="683"/>
    </location>
</feature>
<evidence type="ECO:0000256" key="3">
    <source>
        <dbReference type="ARBA" id="ARBA00022527"/>
    </source>
</evidence>
<dbReference type="Gene3D" id="1.10.510.10">
    <property type="entry name" value="Transferase(Phosphotransferase) domain 1"/>
    <property type="match status" value="1"/>
</dbReference>